<dbReference type="STRING" id="1220589.CD32_06620"/>
<dbReference type="OrthoDB" id="1750577at2"/>
<name>A0A0A3IMR1_9BACI</name>
<dbReference type="AlphaFoldDB" id="A0A0A3IMR1"/>
<dbReference type="PANTHER" id="PTHR34473:SF2">
    <property type="entry name" value="UPF0699 TRANSMEMBRANE PROTEIN YDBT"/>
    <property type="match status" value="1"/>
</dbReference>
<dbReference type="Proteomes" id="UP000030437">
    <property type="component" value="Unassembled WGS sequence"/>
</dbReference>
<proteinExistence type="predicted"/>
<organism evidence="3 4">
    <name type="scientific">Lysinibacillus odysseyi 34hs-1 = NBRC 100172</name>
    <dbReference type="NCBI Taxonomy" id="1220589"/>
    <lineage>
        <taxon>Bacteria</taxon>
        <taxon>Bacillati</taxon>
        <taxon>Bacillota</taxon>
        <taxon>Bacilli</taxon>
        <taxon>Bacillales</taxon>
        <taxon>Bacillaceae</taxon>
        <taxon>Lysinibacillus</taxon>
    </lineage>
</organism>
<accession>A0A0A3IMR1</accession>
<evidence type="ECO:0000313" key="3">
    <source>
        <dbReference type="EMBL" id="KGR86069.1"/>
    </source>
</evidence>
<keyword evidence="1" id="KW-0812">Transmembrane</keyword>
<gene>
    <name evidence="3" type="ORF">CD32_06620</name>
</gene>
<keyword evidence="1" id="KW-0472">Membrane</keyword>
<protein>
    <submittedName>
        <fullName evidence="3">Membrane protein</fullName>
    </submittedName>
</protein>
<dbReference type="Pfam" id="PF03703">
    <property type="entry name" value="bPH_2"/>
    <property type="match status" value="1"/>
</dbReference>
<evidence type="ECO:0000313" key="4">
    <source>
        <dbReference type="Proteomes" id="UP000030437"/>
    </source>
</evidence>
<reference evidence="3 4" key="1">
    <citation type="submission" date="2014-02" db="EMBL/GenBank/DDBJ databases">
        <title>Draft genome sequence of Lysinibacillus odysseyi NBRC 100172.</title>
        <authorList>
            <person name="Zhang F."/>
            <person name="Wang G."/>
            <person name="Zhang L."/>
        </authorList>
    </citation>
    <scope>NUCLEOTIDE SEQUENCE [LARGE SCALE GENOMIC DNA]</scope>
    <source>
        <strain evidence="3 4">NBRC 100172</strain>
    </source>
</reference>
<comment type="caution">
    <text evidence="3">The sequence shown here is derived from an EMBL/GenBank/DDBJ whole genome shotgun (WGS) entry which is preliminary data.</text>
</comment>
<sequence>MREQPRYKIPQKGITVWRIYGILQTFFLAIAAGVASFLTYYFEGPFYVHLIAWVLVVIAIVFLIWAFPNIRYRIWRYEVREQEIEIQSGLFVVTRTLIPMVRVQHVDTEQGPILKRYGLSNISISSAATTHTIPFLEMDEADRLRGRISELARVAEEDV</sequence>
<feature type="transmembrane region" description="Helical" evidence="1">
    <location>
        <begin position="46"/>
        <end position="67"/>
    </location>
</feature>
<keyword evidence="1" id="KW-1133">Transmembrane helix</keyword>
<dbReference type="eggNOG" id="COG3402">
    <property type="taxonomic scope" value="Bacteria"/>
</dbReference>
<dbReference type="PANTHER" id="PTHR34473">
    <property type="entry name" value="UPF0699 TRANSMEMBRANE PROTEIN YDBS"/>
    <property type="match status" value="1"/>
</dbReference>
<dbReference type="InterPro" id="IPR005182">
    <property type="entry name" value="YdbS-like_PH"/>
</dbReference>
<feature type="domain" description="YdbS-like PH" evidence="2">
    <location>
        <begin position="72"/>
        <end position="147"/>
    </location>
</feature>
<evidence type="ECO:0000259" key="2">
    <source>
        <dbReference type="Pfam" id="PF03703"/>
    </source>
</evidence>
<dbReference type="EMBL" id="JPVP01000052">
    <property type="protein sequence ID" value="KGR86069.1"/>
    <property type="molecule type" value="Genomic_DNA"/>
</dbReference>
<dbReference type="RefSeq" id="WP_036152615.1">
    <property type="nucleotide sequence ID" value="NZ_AVCX01000009.1"/>
</dbReference>
<keyword evidence="4" id="KW-1185">Reference proteome</keyword>
<evidence type="ECO:0000256" key="1">
    <source>
        <dbReference type="SAM" id="Phobius"/>
    </source>
</evidence>
<feature type="transmembrane region" description="Helical" evidence="1">
    <location>
        <begin position="20"/>
        <end position="40"/>
    </location>
</feature>